<sequence>MAGSEPDQSIHILLVSYPTQGHINPLLQFGKRLAAHRGVRCTLAVTRHVLGSGKQPQPGAVHVATFSDGCDHGGYDEVGDAQAYLARLESAGSVSLGELIHAESEMGRPVRAVVYDTLLPWVPRVARRHGHGVDCAAFFTHACAVTVAYAHAWAGKLTVPVVDAPPELPGLSVRLGSADLPNDLSDPGCHLVYRDLMLQQCQALEVADHVLINSFHELQAEEAEYMASRWSAKTVGPTVPSAYLDNRLTDDISYGFHLHTPMAAESKAWLDGRHAHSVVYVSFGSIVALSSDQMAEVAEGLYNSGRDFLWVVRASETSKVPVGFTDKARERGLIVTWSPQLDVLGHPAIGCFVTHCGWNSTMEGLCTGVPMVAMPQWGDQSMNAKYIEDMWRVGVRVRPDAEGMVRKKELERCVREVMEGETSKKCRKNAASWSEKAKKAMAERGSSDTNVVDFLSKLRMHA</sequence>
<dbReference type="FunFam" id="3.40.50.2000:FF:000019">
    <property type="entry name" value="Glycosyltransferase"/>
    <property type="match status" value="1"/>
</dbReference>
<dbReference type="Pfam" id="PF00201">
    <property type="entry name" value="UDPGT"/>
    <property type="match status" value="1"/>
</dbReference>
<keyword evidence="2" id="KW-0216">Detoxification</keyword>
<evidence type="ECO:0000313" key="8">
    <source>
        <dbReference type="EMBL" id="KAF8720694.1"/>
    </source>
</evidence>
<comment type="similarity">
    <text evidence="1 6">Belongs to the UDP-glycosyltransferase family.</text>
</comment>
<dbReference type="PANTHER" id="PTHR11926">
    <property type="entry name" value="GLUCOSYL/GLUCURONOSYL TRANSFERASES"/>
    <property type="match status" value="1"/>
</dbReference>
<evidence type="ECO:0000256" key="6">
    <source>
        <dbReference type="RuleBase" id="RU003718"/>
    </source>
</evidence>
<accession>A0A835C2N3</accession>
<evidence type="ECO:0000256" key="4">
    <source>
        <dbReference type="ARBA" id="ARBA00022679"/>
    </source>
</evidence>
<dbReference type="EC" id="2.4.1.-" evidence="7"/>
<dbReference type="AlphaFoldDB" id="A0A835C2N3"/>
<evidence type="ECO:0000256" key="7">
    <source>
        <dbReference type="RuleBase" id="RU362057"/>
    </source>
</evidence>
<dbReference type="OrthoDB" id="5835829at2759"/>
<dbReference type="PANTHER" id="PTHR11926:SF1556">
    <property type="entry name" value="GLYCOSYLTRANSFERASE"/>
    <property type="match status" value="1"/>
</dbReference>
<evidence type="ECO:0000313" key="9">
    <source>
        <dbReference type="Proteomes" id="UP000636709"/>
    </source>
</evidence>
<dbReference type="Gene3D" id="3.40.50.2000">
    <property type="entry name" value="Glycogen Phosphorylase B"/>
    <property type="match status" value="2"/>
</dbReference>
<evidence type="ECO:0000256" key="5">
    <source>
        <dbReference type="ARBA" id="ARBA00058521"/>
    </source>
</evidence>
<dbReference type="InterPro" id="IPR035595">
    <property type="entry name" value="UDP_glycos_trans_CS"/>
</dbReference>
<keyword evidence="3 6" id="KW-0328">Glycosyltransferase</keyword>
<dbReference type="GO" id="GO:0080043">
    <property type="term" value="F:quercetin 3-O-glucosyltransferase activity"/>
    <property type="evidence" value="ECO:0007669"/>
    <property type="project" value="TreeGrafter"/>
</dbReference>
<comment type="function">
    <text evidence="5">Involved in the detoxification of the Fusarium mycotoxin deoxynivalenol by the transfer of glucose from UDP-D-glucose to the hydroxyl group at C-3, forming deoxynivalenol-3-O-beta-D-glucoside.</text>
</comment>
<dbReference type="PROSITE" id="PS00375">
    <property type="entry name" value="UDPGT"/>
    <property type="match status" value="1"/>
</dbReference>
<proteinExistence type="inferred from homology"/>
<gene>
    <name evidence="8" type="ORF">HU200_023596</name>
</gene>
<keyword evidence="4 6" id="KW-0808">Transferase</keyword>
<dbReference type="FunFam" id="3.40.50.2000:FF:000057">
    <property type="entry name" value="Glycosyltransferase"/>
    <property type="match status" value="1"/>
</dbReference>
<dbReference type="InterPro" id="IPR002213">
    <property type="entry name" value="UDP_glucos_trans"/>
</dbReference>
<dbReference type="GO" id="GO:0080044">
    <property type="term" value="F:quercetin 7-O-glucosyltransferase activity"/>
    <property type="evidence" value="ECO:0007669"/>
    <property type="project" value="TreeGrafter"/>
</dbReference>
<organism evidence="8 9">
    <name type="scientific">Digitaria exilis</name>
    <dbReference type="NCBI Taxonomy" id="1010633"/>
    <lineage>
        <taxon>Eukaryota</taxon>
        <taxon>Viridiplantae</taxon>
        <taxon>Streptophyta</taxon>
        <taxon>Embryophyta</taxon>
        <taxon>Tracheophyta</taxon>
        <taxon>Spermatophyta</taxon>
        <taxon>Magnoliopsida</taxon>
        <taxon>Liliopsida</taxon>
        <taxon>Poales</taxon>
        <taxon>Poaceae</taxon>
        <taxon>PACMAD clade</taxon>
        <taxon>Panicoideae</taxon>
        <taxon>Panicodae</taxon>
        <taxon>Paniceae</taxon>
        <taxon>Anthephorinae</taxon>
        <taxon>Digitaria</taxon>
    </lineage>
</organism>
<reference evidence="8" key="1">
    <citation type="submission" date="2020-07" db="EMBL/GenBank/DDBJ databases">
        <title>Genome sequence and genetic diversity analysis of an under-domesticated orphan crop, white fonio (Digitaria exilis).</title>
        <authorList>
            <person name="Bennetzen J.L."/>
            <person name="Chen S."/>
            <person name="Ma X."/>
            <person name="Wang X."/>
            <person name="Yssel A.E.J."/>
            <person name="Chaluvadi S.R."/>
            <person name="Johnson M."/>
            <person name="Gangashetty P."/>
            <person name="Hamidou F."/>
            <person name="Sanogo M.D."/>
            <person name="Zwaenepoel A."/>
            <person name="Wallace J."/>
            <person name="Van De Peer Y."/>
            <person name="Van Deynze A."/>
        </authorList>
    </citation>
    <scope>NUCLEOTIDE SEQUENCE</scope>
    <source>
        <tissue evidence="8">Leaves</tissue>
    </source>
</reference>
<dbReference type="SUPFAM" id="SSF53756">
    <property type="entry name" value="UDP-Glycosyltransferase/glycogen phosphorylase"/>
    <property type="match status" value="1"/>
</dbReference>
<dbReference type="CDD" id="cd03784">
    <property type="entry name" value="GT1_Gtf-like"/>
    <property type="match status" value="1"/>
</dbReference>
<comment type="caution">
    <text evidence="8">The sequence shown here is derived from an EMBL/GenBank/DDBJ whole genome shotgun (WGS) entry which is preliminary data.</text>
</comment>
<evidence type="ECO:0000256" key="1">
    <source>
        <dbReference type="ARBA" id="ARBA00009995"/>
    </source>
</evidence>
<keyword evidence="9" id="KW-1185">Reference proteome</keyword>
<dbReference type="Proteomes" id="UP000636709">
    <property type="component" value="Unassembled WGS sequence"/>
</dbReference>
<dbReference type="GO" id="GO:0098754">
    <property type="term" value="P:detoxification"/>
    <property type="evidence" value="ECO:0007669"/>
    <property type="project" value="UniProtKB-ARBA"/>
</dbReference>
<protein>
    <recommendedName>
        <fullName evidence="7">Glycosyltransferase</fullName>
        <ecNumber evidence="7">2.4.1.-</ecNumber>
    </recommendedName>
</protein>
<name>A0A835C2N3_9POAL</name>
<dbReference type="EMBL" id="JACEFO010001691">
    <property type="protein sequence ID" value="KAF8720694.1"/>
    <property type="molecule type" value="Genomic_DNA"/>
</dbReference>
<evidence type="ECO:0000256" key="3">
    <source>
        <dbReference type="ARBA" id="ARBA00022676"/>
    </source>
</evidence>
<evidence type="ECO:0000256" key="2">
    <source>
        <dbReference type="ARBA" id="ARBA00022575"/>
    </source>
</evidence>